<dbReference type="Proteomes" id="UP000029964">
    <property type="component" value="Unassembled WGS sequence"/>
</dbReference>
<proteinExistence type="predicted"/>
<gene>
    <name evidence="2" type="ORF">ACRE_033080</name>
</gene>
<dbReference type="HOGENOM" id="CLU_1460890_0_0_1"/>
<keyword evidence="1" id="KW-0732">Signal</keyword>
<evidence type="ECO:0000313" key="3">
    <source>
        <dbReference type="Proteomes" id="UP000029964"/>
    </source>
</evidence>
<evidence type="ECO:0008006" key="4">
    <source>
        <dbReference type="Google" id="ProtNLM"/>
    </source>
</evidence>
<accession>A0A086T951</accession>
<evidence type="ECO:0000313" key="2">
    <source>
        <dbReference type="EMBL" id="KFH45883.1"/>
    </source>
</evidence>
<evidence type="ECO:0000256" key="1">
    <source>
        <dbReference type="SAM" id="SignalP"/>
    </source>
</evidence>
<feature type="signal peptide" evidence="1">
    <location>
        <begin position="1"/>
        <end position="19"/>
    </location>
</feature>
<keyword evidence="3" id="KW-1185">Reference proteome</keyword>
<reference evidence="3" key="1">
    <citation type="journal article" date="2014" name="Genome Announc.">
        <title>Genome sequence and annotation of Acremonium chrysogenum, producer of the beta-lactam antibiotic cephalosporin C.</title>
        <authorList>
            <person name="Terfehr D."/>
            <person name="Dahlmann T.A."/>
            <person name="Specht T."/>
            <person name="Zadra I."/>
            <person name="Kuernsteiner H."/>
            <person name="Kueck U."/>
        </authorList>
    </citation>
    <scope>NUCLEOTIDE SEQUENCE [LARGE SCALE GENOMIC DNA]</scope>
    <source>
        <strain evidence="3">ATCC 11550 / CBS 779.69 / DSM 880 / IAM 14645 / JCM 23072 / IMI 49137</strain>
    </source>
</reference>
<sequence>MQVTILPGLLLALATLTVANPVPSSAADVPAAPNTIALPANFKVETLPITNITEYHEAVTLHKRTPDACFGSQHGRPHFRVSDIRGLEGWFYDNGFAVNEFMGAISVKSWTWGDAKYCIFNWYGTQNTHISHNQIGTNVQYITDTCWARGSSAGLFHGGLASTYGDSGLSLDGYAVSSNAKCPGT</sequence>
<dbReference type="OrthoDB" id="5043970at2759"/>
<comment type="caution">
    <text evidence="2">The sequence shown here is derived from an EMBL/GenBank/DDBJ whole genome shotgun (WGS) entry which is preliminary data.</text>
</comment>
<name>A0A086T951_HAPC1</name>
<dbReference type="AlphaFoldDB" id="A0A086T951"/>
<dbReference type="EMBL" id="JPKY01000026">
    <property type="protein sequence ID" value="KFH45883.1"/>
    <property type="molecule type" value="Genomic_DNA"/>
</dbReference>
<protein>
    <recommendedName>
        <fullName evidence="4">Ecp2 effector protein domain-containing protein</fullName>
    </recommendedName>
</protein>
<organism evidence="2 3">
    <name type="scientific">Hapsidospora chrysogenum (strain ATCC 11550 / CBS 779.69 / DSM 880 / IAM 14645 / JCM 23072 / IMI 49137)</name>
    <name type="common">Acremonium chrysogenum</name>
    <dbReference type="NCBI Taxonomy" id="857340"/>
    <lineage>
        <taxon>Eukaryota</taxon>
        <taxon>Fungi</taxon>
        <taxon>Dikarya</taxon>
        <taxon>Ascomycota</taxon>
        <taxon>Pezizomycotina</taxon>
        <taxon>Sordariomycetes</taxon>
        <taxon>Hypocreomycetidae</taxon>
        <taxon>Hypocreales</taxon>
        <taxon>Bionectriaceae</taxon>
        <taxon>Hapsidospora</taxon>
    </lineage>
</organism>
<feature type="chain" id="PRO_5001815515" description="Ecp2 effector protein domain-containing protein" evidence="1">
    <location>
        <begin position="20"/>
        <end position="185"/>
    </location>
</feature>